<proteinExistence type="predicted"/>
<feature type="region of interest" description="Disordered" evidence="1">
    <location>
        <begin position="1"/>
        <end position="26"/>
    </location>
</feature>
<evidence type="ECO:0000256" key="1">
    <source>
        <dbReference type="SAM" id="MobiDB-lite"/>
    </source>
</evidence>
<dbReference type="EMBL" id="JAXCGZ010021012">
    <property type="protein sequence ID" value="KAK7062932.1"/>
    <property type="molecule type" value="Genomic_DNA"/>
</dbReference>
<dbReference type="Proteomes" id="UP001381693">
    <property type="component" value="Unassembled WGS sequence"/>
</dbReference>
<feature type="region of interest" description="Disordered" evidence="1">
    <location>
        <begin position="51"/>
        <end position="100"/>
    </location>
</feature>
<feature type="compositionally biased region" description="Polar residues" evidence="1">
    <location>
        <begin position="57"/>
        <end position="66"/>
    </location>
</feature>
<accession>A0AAN8WQX9</accession>
<feature type="compositionally biased region" description="Polar residues" evidence="1">
    <location>
        <begin position="75"/>
        <end position="94"/>
    </location>
</feature>
<dbReference type="AlphaFoldDB" id="A0AAN8WQX9"/>
<gene>
    <name evidence="2" type="ORF">SK128_001603</name>
</gene>
<evidence type="ECO:0000313" key="2">
    <source>
        <dbReference type="EMBL" id="KAK7062932.1"/>
    </source>
</evidence>
<keyword evidence="3" id="KW-1185">Reference proteome</keyword>
<evidence type="ECO:0000313" key="3">
    <source>
        <dbReference type="Proteomes" id="UP001381693"/>
    </source>
</evidence>
<sequence>SVFERSKEKPAPPILSGGKAETSQISKKSKIAALEAKLKLLEEDNLQVNLTPDVGASASNPTSVTYSFIERKPKTQGQKCTTRYQHPTNPYQRSRSTRRH</sequence>
<comment type="caution">
    <text evidence="2">The sequence shown here is derived from an EMBL/GenBank/DDBJ whole genome shotgun (WGS) entry which is preliminary data.</text>
</comment>
<feature type="non-terminal residue" evidence="2">
    <location>
        <position position="1"/>
    </location>
</feature>
<protein>
    <submittedName>
        <fullName evidence="2">Uncharacterized protein</fullName>
    </submittedName>
</protein>
<name>A0AAN8WQX9_HALRR</name>
<reference evidence="2 3" key="1">
    <citation type="submission" date="2023-11" db="EMBL/GenBank/DDBJ databases">
        <title>Halocaridina rubra genome assembly.</title>
        <authorList>
            <person name="Smith C."/>
        </authorList>
    </citation>
    <scope>NUCLEOTIDE SEQUENCE [LARGE SCALE GENOMIC DNA]</scope>
    <source>
        <strain evidence="2">EP-1</strain>
        <tissue evidence="2">Whole</tissue>
    </source>
</reference>
<feature type="compositionally biased region" description="Basic and acidic residues" evidence="1">
    <location>
        <begin position="1"/>
        <end position="10"/>
    </location>
</feature>
<organism evidence="2 3">
    <name type="scientific">Halocaridina rubra</name>
    <name type="common">Hawaiian red shrimp</name>
    <dbReference type="NCBI Taxonomy" id="373956"/>
    <lineage>
        <taxon>Eukaryota</taxon>
        <taxon>Metazoa</taxon>
        <taxon>Ecdysozoa</taxon>
        <taxon>Arthropoda</taxon>
        <taxon>Crustacea</taxon>
        <taxon>Multicrustacea</taxon>
        <taxon>Malacostraca</taxon>
        <taxon>Eumalacostraca</taxon>
        <taxon>Eucarida</taxon>
        <taxon>Decapoda</taxon>
        <taxon>Pleocyemata</taxon>
        <taxon>Caridea</taxon>
        <taxon>Atyoidea</taxon>
        <taxon>Atyidae</taxon>
        <taxon>Halocaridina</taxon>
    </lineage>
</organism>